<evidence type="ECO:0000313" key="1">
    <source>
        <dbReference type="EMBL" id="AYL99220.1"/>
    </source>
</evidence>
<accession>A0A494W0C3</accession>
<dbReference type="Proteomes" id="UP000270046">
    <property type="component" value="Chromosome"/>
</dbReference>
<dbReference type="EMBL" id="CP032869">
    <property type="protein sequence ID" value="AYL99220.1"/>
    <property type="molecule type" value="Genomic_DNA"/>
</dbReference>
<sequence>MRKLITLLLLSAVIYSGCKKNEFAVNNTATPKTADTIPPDKIVFTPFGPRKASDVHHIEDGYHLEFQGNQLLKIQNSTGKISVNFGVQKPVIAQQAVNDAKRIKTNSTNPPAPNDGWVTFADWTNPSSTPITYFSTTWQVPANPESTLNGYLLYIFNGIQNADHILQPVLQYGQSPAGGGLYWAIDNWYVGCQTCAVYYGTPVKVLPGTTIQGVMQQTGQTGSNYNYRSSFAGYPAYSSLQINNIPKLYYAVETFEQYNITQGNQYPIDVQVNMTNIELKVGTAEAQLNWQPHTFVSDRGQNTVVVSNNSPGGEVDLYFRTPPPPPPPIPTININSKASFDWNSSGSGSGTIKAPAGTLVHVGIDAYGVGVTTKFTLSGASLIGYPSNTITITNGHEGTPTPSFTMPASGSVNWSGTCTMVNSSGFGSIYVF</sequence>
<proteinExistence type="predicted"/>
<dbReference type="RefSeq" id="WP_119407462.1">
    <property type="nucleotide sequence ID" value="NZ_CP032869.1"/>
</dbReference>
<keyword evidence="2" id="KW-1185">Reference proteome</keyword>
<reference evidence="1 2" key="1">
    <citation type="submission" date="2018-10" db="EMBL/GenBank/DDBJ databases">
        <title>Genome sequencing of Mucilaginibacter sp. HYN0043.</title>
        <authorList>
            <person name="Kim M."/>
            <person name="Yi H."/>
        </authorList>
    </citation>
    <scope>NUCLEOTIDE SEQUENCE [LARGE SCALE GENOMIC DNA]</scope>
    <source>
        <strain evidence="1 2">HYN0043</strain>
    </source>
</reference>
<dbReference type="OrthoDB" id="796457at2"/>
<evidence type="ECO:0000313" key="2">
    <source>
        <dbReference type="Proteomes" id="UP000270046"/>
    </source>
</evidence>
<gene>
    <name evidence="1" type="ORF">HYN43_029875</name>
</gene>
<dbReference type="KEGG" id="muh:HYN43_029875"/>
<protein>
    <submittedName>
        <fullName evidence="1">Uncharacterized protein</fullName>
    </submittedName>
</protein>
<dbReference type="AlphaFoldDB" id="A0A494W0C3"/>
<organism evidence="1 2">
    <name type="scientific">Mucilaginibacter celer</name>
    <dbReference type="NCBI Taxonomy" id="2305508"/>
    <lineage>
        <taxon>Bacteria</taxon>
        <taxon>Pseudomonadati</taxon>
        <taxon>Bacteroidota</taxon>
        <taxon>Sphingobacteriia</taxon>
        <taxon>Sphingobacteriales</taxon>
        <taxon>Sphingobacteriaceae</taxon>
        <taxon>Mucilaginibacter</taxon>
    </lineage>
</organism>
<name>A0A494W0C3_9SPHI</name>